<sequence>MQPKSDSDKSNPTESNLHTVPAPPCFTEPWWRGIGYNPIPPVDQGKNDSLPSSLRCSNGGSDSTGGRSQSDGESEDDEEDSPRGSQNAASPQSRQAHGKKTPDSHPDPSIPFMHDDHTAQAPQLELVGHSIACASNPYQDPYYGGMMAAYCHPSMAYPFVGIPHARMPLPLDLAQEPVYVNAKQFQGILRRRQARAKAELEKKLIKVRKPYLHESRHQHAMRRARGSGGRFAKKTETGAASAQGEKDSADIWNSSSTGQQTRDYTHGNGQGGFKPLACNPRSSSGDGLGFHQQPRQRLH</sequence>
<dbReference type="Proteomes" id="UP001057402">
    <property type="component" value="Chromosome 12"/>
</dbReference>
<name>A0ACB9L6V2_9MYRT</name>
<keyword evidence="2" id="KW-1185">Reference proteome</keyword>
<accession>A0ACB9L6V2</accession>
<gene>
    <name evidence="1" type="ORF">MLD38_040278</name>
</gene>
<reference evidence="2" key="1">
    <citation type="journal article" date="2023" name="Front. Plant Sci.">
        <title>Chromosomal-level genome assembly of Melastoma candidum provides insights into trichome evolution.</title>
        <authorList>
            <person name="Zhong Y."/>
            <person name="Wu W."/>
            <person name="Sun C."/>
            <person name="Zou P."/>
            <person name="Liu Y."/>
            <person name="Dai S."/>
            <person name="Zhou R."/>
        </authorList>
    </citation>
    <scope>NUCLEOTIDE SEQUENCE [LARGE SCALE GENOMIC DNA]</scope>
</reference>
<dbReference type="EMBL" id="CM042891">
    <property type="protein sequence ID" value="KAI4304813.1"/>
    <property type="molecule type" value="Genomic_DNA"/>
</dbReference>
<comment type="caution">
    <text evidence="1">The sequence shown here is derived from an EMBL/GenBank/DDBJ whole genome shotgun (WGS) entry which is preliminary data.</text>
</comment>
<evidence type="ECO:0000313" key="2">
    <source>
        <dbReference type="Proteomes" id="UP001057402"/>
    </source>
</evidence>
<protein>
    <submittedName>
        <fullName evidence="1">Uncharacterized protein</fullName>
    </submittedName>
</protein>
<proteinExistence type="predicted"/>
<organism evidence="1 2">
    <name type="scientific">Melastoma candidum</name>
    <dbReference type="NCBI Taxonomy" id="119954"/>
    <lineage>
        <taxon>Eukaryota</taxon>
        <taxon>Viridiplantae</taxon>
        <taxon>Streptophyta</taxon>
        <taxon>Embryophyta</taxon>
        <taxon>Tracheophyta</taxon>
        <taxon>Spermatophyta</taxon>
        <taxon>Magnoliopsida</taxon>
        <taxon>eudicotyledons</taxon>
        <taxon>Gunneridae</taxon>
        <taxon>Pentapetalae</taxon>
        <taxon>rosids</taxon>
        <taxon>malvids</taxon>
        <taxon>Myrtales</taxon>
        <taxon>Melastomataceae</taxon>
        <taxon>Melastomatoideae</taxon>
        <taxon>Melastomateae</taxon>
        <taxon>Melastoma</taxon>
    </lineage>
</organism>
<evidence type="ECO:0000313" key="1">
    <source>
        <dbReference type="EMBL" id="KAI4304813.1"/>
    </source>
</evidence>